<gene>
    <name evidence="3" type="ORF">ACFOZ4_10775</name>
</gene>
<dbReference type="PROSITE" id="PS50005">
    <property type="entry name" value="TPR"/>
    <property type="match status" value="1"/>
</dbReference>
<feature type="repeat" description="TPR" evidence="1">
    <location>
        <begin position="334"/>
        <end position="367"/>
    </location>
</feature>
<keyword evidence="4" id="KW-1185">Reference proteome</keyword>
<keyword evidence="2" id="KW-0175">Coiled coil</keyword>
<proteinExistence type="predicted"/>
<dbReference type="RefSeq" id="WP_253754277.1">
    <property type="nucleotide sequence ID" value="NZ_JAMZDZ010000001.1"/>
</dbReference>
<dbReference type="PANTHER" id="PTHR10098">
    <property type="entry name" value="RAPSYN-RELATED"/>
    <property type="match status" value="1"/>
</dbReference>
<evidence type="ECO:0000313" key="3">
    <source>
        <dbReference type="EMBL" id="MFC4131085.1"/>
    </source>
</evidence>
<accession>A0ABV8LJE2</accession>
<evidence type="ECO:0000313" key="4">
    <source>
        <dbReference type="Proteomes" id="UP001595816"/>
    </source>
</evidence>
<dbReference type="Proteomes" id="UP001595816">
    <property type="component" value="Unassembled WGS sequence"/>
</dbReference>
<evidence type="ECO:0000256" key="2">
    <source>
        <dbReference type="SAM" id="Coils"/>
    </source>
</evidence>
<sequence length="413" mass="45423">MSANRYAFHDLVRVYARAKSETQDREALRRLLEHLRDTMIAARRMIEDLVETASPYVSPLKSSAEAADWLEAERVNLLRAIAAAVAAGWSELACELAGNAVQFLVRAGCLGDVETSSAAIAETIGSISDTPEKFFVLNALGVANKNLGRYGVAEQLLLRAAEGRQALGDRRMAASSRHNLANVYRLTGRFDDALKLEEAALAVAREHGDRMLERKIVTIGLPNIYQALGRHEEALATLRMSLEMIDSRASPHSVSITHHNIGLCYLSHDDLASAEHHLTQSLAISKPLRSRMMEAHNIGALAMVHSRRGEHEKAIELAEHAHDEYAVVSPSQIAESFADLGEIHAAAGRRESARECFERALSLGRQRGEFAAQARAMAGLGRLLDSPEYMSAAIEIYDRIAPYEAQVMRLREA</sequence>
<dbReference type="SMART" id="SM00028">
    <property type="entry name" value="TPR"/>
    <property type="match status" value="3"/>
</dbReference>
<evidence type="ECO:0000256" key="1">
    <source>
        <dbReference type="PROSITE-ProRule" id="PRU00339"/>
    </source>
</evidence>
<dbReference type="EMBL" id="JBHSAY010000006">
    <property type="protein sequence ID" value="MFC4131085.1"/>
    <property type="molecule type" value="Genomic_DNA"/>
</dbReference>
<reference evidence="4" key="1">
    <citation type="journal article" date="2019" name="Int. J. Syst. Evol. Microbiol.">
        <title>The Global Catalogue of Microorganisms (GCM) 10K type strain sequencing project: providing services to taxonomists for standard genome sequencing and annotation.</title>
        <authorList>
            <consortium name="The Broad Institute Genomics Platform"/>
            <consortium name="The Broad Institute Genome Sequencing Center for Infectious Disease"/>
            <person name="Wu L."/>
            <person name="Ma J."/>
        </authorList>
    </citation>
    <scope>NUCLEOTIDE SEQUENCE [LARGE SCALE GENOMIC DNA]</scope>
    <source>
        <strain evidence="4">CGMCC 4.7289</strain>
    </source>
</reference>
<keyword evidence="1" id="KW-0802">TPR repeat</keyword>
<dbReference type="Gene3D" id="1.25.40.10">
    <property type="entry name" value="Tetratricopeptide repeat domain"/>
    <property type="match status" value="2"/>
</dbReference>
<protein>
    <submittedName>
        <fullName evidence="3">Tetratricopeptide repeat protein</fullName>
    </submittedName>
</protein>
<dbReference type="Pfam" id="PF13424">
    <property type="entry name" value="TPR_12"/>
    <property type="match status" value="3"/>
</dbReference>
<dbReference type="InterPro" id="IPR011990">
    <property type="entry name" value="TPR-like_helical_dom_sf"/>
</dbReference>
<dbReference type="InterPro" id="IPR019734">
    <property type="entry name" value="TPR_rpt"/>
</dbReference>
<comment type="caution">
    <text evidence="3">The sequence shown here is derived from an EMBL/GenBank/DDBJ whole genome shotgun (WGS) entry which is preliminary data.</text>
</comment>
<dbReference type="SUPFAM" id="SSF48452">
    <property type="entry name" value="TPR-like"/>
    <property type="match status" value="2"/>
</dbReference>
<name>A0ABV8LJE2_9ACTN</name>
<organism evidence="3 4">
    <name type="scientific">Hamadaea flava</name>
    <dbReference type="NCBI Taxonomy" id="1742688"/>
    <lineage>
        <taxon>Bacteria</taxon>
        <taxon>Bacillati</taxon>
        <taxon>Actinomycetota</taxon>
        <taxon>Actinomycetes</taxon>
        <taxon>Micromonosporales</taxon>
        <taxon>Micromonosporaceae</taxon>
        <taxon>Hamadaea</taxon>
    </lineage>
</organism>
<feature type="coiled-coil region" evidence="2">
    <location>
        <begin position="18"/>
        <end position="52"/>
    </location>
</feature>